<evidence type="ECO:0000313" key="4">
    <source>
        <dbReference type="Proteomes" id="UP000185207"/>
    </source>
</evidence>
<evidence type="ECO:0000256" key="1">
    <source>
        <dbReference type="SAM" id="SignalP"/>
    </source>
</evidence>
<dbReference type="EMBL" id="FSRK01000001">
    <property type="protein sequence ID" value="SIN74665.1"/>
    <property type="molecule type" value="Genomic_DNA"/>
</dbReference>
<dbReference type="Proteomes" id="UP000185207">
    <property type="component" value="Unassembled WGS sequence"/>
</dbReference>
<protein>
    <recommendedName>
        <fullName evidence="2">DUF6759 domain-containing protein</fullName>
    </recommendedName>
</protein>
<dbReference type="Pfam" id="PF20545">
    <property type="entry name" value="DUF6759"/>
    <property type="match status" value="1"/>
</dbReference>
<dbReference type="STRING" id="1416779.SAMN05444409_0075"/>
<sequence>MNKLFLLFIGSCFFTSCATGNTMVSPVFVGKNTNVILETDLLKQAPKKLGAEEKAVTLLNQLFNSDESNKSMVLVISNESDCDFTMDISGNNHYSLPVGARKSESIVVERGEYEMKSQVCQSQYKVYKTFSENTQLSIKYTVVNTSNAAKNTVASLQ</sequence>
<accession>A0A1N6DV46</accession>
<feature type="signal peptide" evidence="1">
    <location>
        <begin position="1"/>
        <end position="18"/>
    </location>
</feature>
<reference evidence="4" key="1">
    <citation type="submission" date="2016-11" db="EMBL/GenBank/DDBJ databases">
        <authorList>
            <person name="Varghese N."/>
            <person name="Submissions S."/>
        </authorList>
    </citation>
    <scope>NUCLEOTIDE SEQUENCE [LARGE SCALE GENOMIC DNA]</scope>
    <source>
        <strain evidence="4">DSM 27623</strain>
    </source>
</reference>
<keyword evidence="4" id="KW-1185">Reference proteome</keyword>
<keyword evidence="1" id="KW-0732">Signal</keyword>
<dbReference type="OrthoDB" id="1252037at2"/>
<name>A0A1N6DV46_9FLAO</name>
<evidence type="ECO:0000259" key="2">
    <source>
        <dbReference type="Pfam" id="PF20545"/>
    </source>
</evidence>
<dbReference type="AlphaFoldDB" id="A0A1N6DV46"/>
<dbReference type="RefSeq" id="WP_074232957.1">
    <property type="nucleotide sequence ID" value="NZ_FSRK01000001.1"/>
</dbReference>
<proteinExistence type="predicted"/>
<dbReference type="PROSITE" id="PS51257">
    <property type="entry name" value="PROKAR_LIPOPROTEIN"/>
    <property type="match status" value="1"/>
</dbReference>
<feature type="domain" description="DUF6759" evidence="2">
    <location>
        <begin position="51"/>
        <end position="139"/>
    </location>
</feature>
<evidence type="ECO:0000313" key="3">
    <source>
        <dbReference type="EMBL" id="SIN74665.1"/>
    </source>
</evidence>
<gene>
    <name evidence="3" type="ORF">SAMN05444409_0075</name>
</gene>
<organism evidence="3 4">
    <name type="scientific">Epilithonimonas zeae</name>
    <dbReference type="NCBI Taxonomy" id="1416779"/>
    <lineage>
        <taxon>Bacteria</taxon>
        <taxon>Pseudomonadati</taxon>
        <taxon>Bacteroidota</taxon>
        <taxon>Flavobacteriia</taxon>
        <taxon>Flavobacteriales</taxon>
        <taxon>Weeksellaceae</taxon>
        <taxon>Chryseobacterium group</taxon>
        <taxon>Epilithonimonas</taxon>
    </lineage>
</organism>
<feature type="chain" id="PRO_5012229950" description="DUF6759 domain-containing protein" evidence="1">
    <location>
        <begin position="19"/>
        <end position="157"/>
    </location>
</feature>
<dbReference type="InterPro" id="IPR046647">
    <property type="entry name" value="DUF6759"/>
</dbReference>